<evidence type="ECO:0000256" key="1">
    <source>
        <dbReference type="ARBA" id="ARBA00010641"/>
    </source>
</evidence>
<comment type="similarity">
    <text evidence="1">Belongs to the sigma-70 factor family. ECF subfamily.</text>
</comment>
<name>U5QJ60_GLOK1</name>
<proteinExistence type="inferred from homology"/>
<dbReference type="PATRIC" id="fig|1183438.3.peg.2730"/>
<dbReference type="HOGENOM" id="CLU_102127_0_0_3"/>
<gene>
    <name evidence="6" type="ORF">GKIL_2771</name>
</gene>
<dbReference type="Gene3D" id="1.10.10.10">
    <property type="entry name" value="Winged helix-like DNA-binding domain superfamily/Winged helix DNA-binding domain"/>
    <property type="match status" value="1"/>
</dbReference>
<dbReference type="STRING" id="1183438.GKIL_2771"/>
<dbReference type="Pfam" id="PF07638">
    <property type="entry name" value="Sigma70_ECF"/>
    <property type="match status" value="1"/>
</dbReference>
<dbReference type="Gene3D" id="1.10.1740.10">
    <property type="match status" value="1"/>
</dbReference>
<keyword evidence="3" id="KW-0731">Sigma factor</keyword>
<dbReference type="GO" id="GO:0006352">
    <property type="term" value="P:DNA-templated transcription initiation"/>
    <property type="evidence" value="ECO:0007669"/>
    <property type="project" value="InterPro"/>
</dbReference>
<evidence type="ECO:0000313" key="6">
    <source>
        <dbReference type="EMBL" id="AGY59017.1"/>
    </source>
</evidence>
<dbReference type="PANTHER" id="PTHR43133:SF39">
    <property type="entry name" value="SIMILAR TO RNA POLYMERASE SIGMA-E FACTOR"/>
    <property type="match status" value="1"/>
</dbReference>
<dbReference type="SUPFAM" id="SSF88659">
    <property type="entry name" value="Sigma3 and sigma4 domains of RNA polymerase sigma factors"/>
    <property type="match status" value="1"/>
</dbReference>
<dbReference type="InterPro" id="IPR014284">
    <property type="entry name" value="RNA_pol_sigma-70_dom"/>
</dbReference>
<keyword evidence="2" id="KW-0805">Transcription regulation</keyword>
<dbReference type="InterPro" id="IPR013324">
    <property type="entry name" value="RNA_pol_sigma_r3/r4-like"/>
</dbReference>
<protein>
    <submittedName>
        <fullName evidence="6">ECF subfamily RNA polymerase sigma-24 factor</fullName>
    </submittedName>
</protein>
<feature type="domain" description="RNA polymerase sigma-70 ECF-like HTH" evidence="5">
    <location>
        <begin position="54"/>
        <end position="235"/>
    </location>
</feature>
<dbReference type="InterPro" id="IPR039425">
    <property type="entry name" value="RNA_pol_sigma-70-like"/>
</dbReference>
<dbReference type="InterPro" id="IPR036388">
    <property type="entry name" value="WH-like_DNA-bd_sf"/>
</dbReference>
<dbReference type="NCBIfam" id="TIGR02999">
    <property type="entry name" value="Sig-70_X6"/>
    <property type="match status" value="1"/>
</dbReference>
<dbReference type="eggNOG" id="COG1595">
    <property type="taxonomic scope" value="Bacteria"/>
</dbReference>
<evidence type="ECO:0000313" key="7">
    <source>
        <dbReference type="Proteomes" id="UP000017396"/>
    </source>
</evidence>
<dbReference type="NCBIfam" id="TIGR02937">
    <property type="entry name" value="sigma70-ECF"/>
    <property type="match status" value="1"/>
</dbReference>
<dbReference type="AlphaFoldDB" id="U5QJ60"/>
<accession>U5QJ60</accession>
<evidence type="ECO:0000256" key="2">
    <source>
        <dbReference type="ARBA" id="ARBA00023015"/>
    </source>
</evidence>
<reference evidence="6 7" key="1">
    <citation type="journal article" date="2013" name="PLoS ONE">
        <title>Cultivation and Complete Genome Sequencing of Gloeobacter kilaueensis sp. nov., from a Lava Cave in Kilauea Caldera, Hawai'i.</title>
        <authorList>
            <person name="Saw J.H."/>
            <person name="Schatz M."/>
            <person name="Brown M.V."/>
            <person name="Kunkel D.D."/>
            <person name="Foster J.S."/>
            <person name="Shick H."/>
            <person name="Christensen S."/>
            <person name="Hou S."/>
            <person name="Wan X."/>
            <person name="Donachie S.P."/>
        </authorList>
    </citation>
    <scope>NUCLEOTIDE SEQUENCE [LARGE SCALE GENOMIC DNA]</scope>
    <source>
        <strain evidence="7">JS</strain>
    </source>
</reference>
<dbReference type="Proteomes" id="UP000017396">
    <property type="component" value="Chromosome"/>
</dbReference>
<dbReference type="KEGG" id="glj:GKIL_2771"/>
<organism evidence="6 7">
    <name type="scientific">Gloeobacter kilaueensis (strain ATCC BAA-2537 / CCAP 1431/1 / ULC 316 / JS1)</name>
    <dbReference type="NCBI Taxonomy" id="1183438"/>
    <lineage>
        <taxon>Bacteria</taxon>
        <taxon>Bacillati</taxon>
        <taxon>Cyanobacteriota</taxon>
        <taxon>Cyanophyceae</taxon>
        <taxon>Gloeobacterales</taxon>
        <taxon>Gloeobacteraceae</taxon>
        <taxon>Gloeobacter</taxon>
    </lineage>
</organism>
<evidence type="ECO:0000256" key="3">
    <source>
        <dbReference type="ARBA" id="ARBA00023082"/>
    </source>
</evidence>
<sequence>MMMGTLSTFGPDILITAIWPQLAVDLAYCLLFGTSACVIQAAMGDEVRLQMNTHDVTVLLNQWSDGDQEALAALTPLVYRELHTLAARYLRSQAAGHTLQPTALVNEAYLKLVAPRQVPTWQNRAHFLAVAARTMRCILVDHARSRHALKRGGQAIKVSLDRLGSLPAGEQDEQLLALDEALIRLAELSAVQARIVEMRYFGGMTIEQTAAALGSSPATIKRQWTLARLFLRAQMGA</sequence>
<dbReference type="InterPro" id="IPR011517">
    <property type="entry name" value="RNA_pol_sigma70_ECF-like"/>
</dbReference>
<keyword evidence="4" id="KW-0804">Transcription</keyword>
<dbReference type="SUPFAM" id="SSF88946">
    <property type="entry name" value="Sigma2 domain of RNA polymerase sigma factors"/>
    <property type="match status" value="1"/>
</dbReference>
<dbReference type="EMBL" id="CP003587">
    <property type="protein sequence ID" value="AGY59017.1"/>
    <property type="molecule type" value="Genomic_DNA"/>
</dbReference>
<keyword evidence="7" id="KW-1185">Reference proteome</keyword>
<dbReference type="GO" id="GO:0016987">
    <property type="term" value="F:sigma factor activity"/>
    <property type="evidence" value="ECO:0007669"/>
    <property type="project" value="UniProtKB-KW"/>
</dbReference>
<dbReference type="InterPro" id="IPR053812">
    <property type="entry name" value="HTH_Sigma70_ECF-like"/>
</dbReference>
<dbReference type="InterPro" id="IPR013325">
    <property type="entry name" value="RNA_pol_sigma_r2"/>
</dbReference>
<evidence type="ECO:0000256" key="4">
    <source>
        <dbReference type="ARBA" id="ARBA00023163"/>
    </source>
</evidence>
<evidence type="ECO:0000259" key="5">
    <source>
        <dbReference type="Pfam" id="PF07638"/>
    </source>
</evidence>
<dbReference type="PANTHER" id="PTHR43133">
    <property type="entry name" value="RNA POLYMERASE ECF-TYPE SIGMA FACTO"/>
    <property type="match status" value="1"/>
</dbReference>